<dbReference type="Proteomes" id="UP000057158">
    <property type="component" value="Chromosome"/>
</dbReference>
<keyword evidence="10" id="KW-1185">Reference proteome</keyword>
<feature type="active site" description="Nucleophile" evidence="4 5">
    <location>
        <position position="52"/>
    </location>
</feature>
<dbReference type="EC" id="5.4.99.12" evidence="4"/>
<dbReference type="GO" id="GO:0160147">
    <property type="term" value="F:tRNA pseudouridine(38-40) synthase activity"/>
    <property type="evidence" value="ECO:0007669"/>
    <property type="project" value="UniProtKB-EC"/>
</dbReference>
<dbReference type="CDD" id="cd02570">
    <property type="entry name" value="PseudoU_synth_EcTruA"/>
    <property type="match status" value="1"/>
</dbReference>
<gene>
    <name evidence="4 9" type="primary">truA</name>
    <name evidence="9" type="ORF">DSOUD_1353</name>
</gene>
<keyword evidence="3 4" id="KW-0413">Isomerase</keyword>
<dbReference type="InterPro" id="IPR001406">
    <property type="entry name" value="PsdUridine_synth_TruA"/>
</dbReference>
<dbReference type="STRING" id="1603606.DSOUD_1353"/>
<dbReference type="InterPro" id="IPR020097">
    <property type="entry name" value="PsdUridine_synth_TruA_a/b_dom"/>
</dbReference>
<dbReference type="PANTHER" id="PTHR11142">
    <property type="entry name" value="PSEUDOURIDYLATE SYNTHASE"/>
    <property type="match status" value="1"/>
</dbReference>
<feature type="binding site" evidence="4 6">
    <location>
        <position position="110"/>
    </location>
    <ligand>
        <name>substrate</name>
    </ligand>
</feature>
<feature type="domain" description="Pseudouridine synthase I TruA alpha/beta" evidence="8">
    <location>
        <begin position="144"/>
        <end position="244"/>
    </location>
</feature>
<evidence type="ECO:0000256" key="7">
    <source>
        <dbReference type="RuleBase" id="RU003792"/>
    </source>
</evidence>
<dbReference type="KEGG" id="des:DSOUD_1353"/>
<dbReference type="Gene3D" id="3.30.70.580">
    <property type="entry name" value="Pseudouridine synthase I, catalytic domain, N-terminal subdomain"/>
    <property type="match status" value="1"/>
</dbReference>
<dbReference type="HAMAP" id="MF_00171">
    <property type="entry name" value="TruA"/>
    <property type="match status" value="1"/>
</dbReference>
<dbReference type="OrthoDB" id="9811823at2"/>
<dbReference type="Pfam" id="PF01416">
    <property type="entry name" value="PseudoU_synth_1"/>
    <property type="match status" value="2"/>
</dbReference>
<comment type="similarity">
    <text evidence="1 4 7">Belongs to the tRNA pseudouridine synthase TruA family.</text>
</comment>
<evidence type="ECO:0000256" key="2">
    <source>
        <dbReference type="ARBA" id="ARBA00022694"/>
    </source>
</evidence>
<name>A0A0M3QFI6_9BACT</name>
<proteinExistence type="inferred from homology"/>
<dbReference type="AlphaFoldDB" id="A0A0M3QFI6"/>
<evidence type="ECO:0000313" key="9">
    <source>
        <dbReference type="EMBL" id="ALC16133.1"/>
    </source>
</evidence>
<evidence type="ECO:0000313" key="10">
    <source>
        <dbReference type="Proteomes" id="UP000057158"/>
    </source>
</evidence>
<evidence type="ECO:0000256" key="5">
    <source>
        <dbReference type="PIRSR" id="PIRSR001430-1"/>
    </source>
</evidence>
<dbReference type="GO" id="GO:0003723">
    <property type="term" value="F:RNA binding"/>
    <property type="evidence" value="ECO:0007669"/>
    <property type="project" value="InterPro"/>
</dbReference>
<evidence type="ECO:0000256" key="3">
    <source>
        <dbReference type="ARBA" id="ARBA00023235"/>
    </source>
</evidence>
<dbReference type="InterPro" id="IPR020095">
    <property type="entry name" value="PsdUridine_synth_TruA_C"/>
</dbReference>
<organism evidence="9 10">
    <name type="scientific">Desulfuromonas soudanensis</name>
    <dbReference type="NCBI Taxonomy" id="1603606"/>
    <lineage>
        <taxon>Bacteria</taxon>
        <taxon>Pseudomonadati</taxon>
        <taxon>Thermodesulfobacteriota</taxon>
        <taxon>Desulfuromonadia</taxon>
        <taxon>Desulfuromonadales</taxon>
        <taxon>Desulfuromonadaceae</taxon>
        <taxon>Desulfuromonas</taxon>
    </lineage>
</organism>
<comment type="function">
    <text evidence="4">Formation of pseudouridine at positions 38, 39 and 40 in the anticodon stem and loop of transfer RNAs.</text>
</comment>
<dbReference type="GO" id="GO:0031119">
    <property type="term" value="P:tRNA pseudouridine synthesis"/>
    <property type="evidence" value="ECO:0007669"/>
    <property type="project" value="UniProtKB-UniRule"/>
</dbReference>
<feature type="domain" description="Pseudouridine synthase I TruA alpha/beta" evidence="8">
    <location>
        <begin position="8"/>
        <end position="103"/>
    </location>
</feature>
<dbReference type="NCBIfam" id="TIGR00071">
    <property type="entry name" value="hisT_truA"/>
    <property type="match status" value="1"/>
</dbReference>
<dbReference type="PATRIC" id="fig|1603606.3.peg.1476"/>
<comment type="caution">
    <text evidence="4">Lacks conserved residue(s) required for the propagation of feature annotation.</text>
</comment>
<dbReference type="InterPro" id="IPR020103">
    <property type="entry name" value="PsdUridine_synth_cat_dom_sf"/>
</dbReference>
<dbReference type="InterPro" id="IPR020094">
    <property type="entry name" value="TruA/RsuA/RluB/E/F_N"/>
</dbReference>
<dbReference type="PANTHER" id="PTHR11142:SF0">
    <property type="entry name" value="TRNA PSEUDOURIDINE SYNTHASE-LIKE 1"/>
    <property type="match status" value="1"/>
</dbReference>
<dbReference type="Gene3D" id="3.30.70.660">
    <property type="entry name" value="Pseudouridine synthase I, catalytic domain, C-terminal subdomain"/>
    <property type="match status" value="1"/>
</dbReference>
<evidence type="ECO:0000256" key="4">
    <source>
        <dbReference type="HAMAP-Rule" id="MF_00171"/>
    </source>
</evidence>
<reference evidence="9 10" key="1">
    <citation type="submission" date="2015-07" db="EMBL/GenBank/DDBJ databases">
        <title>Isolation and Genomic Characterization of a Novel Halophilic Metal-Reducing Deltaproteobacterium from the Deep Subsurface.</title>
        <authorList>
            <person name="Badalamenti J.P."/>
            <person name="Summers Z.M."/>
            <person name="Gralnick J.A."/>
            <person name="Bond D.R."/>
        </authorList>
    </citation>
    <scope>NUCLEOTIDE SEQUENCE [LARGE SCALE GENOMIC DNA]</scope>
    <source>
        <strain evidence="9 10">WTL</strain>
    </source>
</reference>
<comment type="catalytic activity">
    <reaction evidence="4 7">
        <text>uridine(38/39/40) in tRNA = pseudouridine(38/39/40) in tRNA</text>
        <dbReference type="Rhea" id="RHEA:22376"/>
        <dbReference type="Rhea" id="RHEA-COMP:10085"/>
        <dbReference type="Rhea" id="RHEA-COMP:10087"/>
        <dbReference type="ChEBI" id="CHEBI:65314"/>
        <dbReference type="ChEBI" id="CHEBI:65315"/>
        <dbReference type="EC" id="5.4.99.12"/>
    </reaction>
</comment>
<accession>A0A0M3QFI6</accession>
<evidence type="ECO:0000259" key="8">
    <source>
        <dbReference type="Pfam" id="PF01416"/>
    </source>
</evidence>
<sequence>MNTIRLTIAYDGTAYIGWQRQAQGASIQQLIEGALAQILGETVVLHSSGRTDSGVHALGMVAHFRTERNLPLAAYREGVNRLLPRDVAVQEALEAPADFHARFSARGKWYRYALYQGVVCSPLLDRTAWHLRGALDWTAMEEGARLFVGTHDFAAFRSSGCEAKGTVREIYAVDLVREGELLYINVRGSGFLRNMVRVMVGTLVEIGMGKRPAGDIGRLLEGGDRCQAGRTAPSRGLCLMEVWY</sequence>
<dbReference type="EMBL" id="CP010802">
    <property type="protein sequence ID" value="ALC16133.1"/>
    <property type="molecule type" value="Genomic_DNA"/>
</dbReference>
<keyword evidence="2 4" id="KW-0819">tRNA processing</keyword>
<evidence type="ECO:0000256" key="6">
    <source>
        <dbReference type="PIRSR" id="PIRSR001430-2"/>
    </source>
</evidence>
<comment type="subunit">
    <text evidence="4">Homodimer.</text>
</comment>
<protein>
    <recommendedName>
        <fullName evidence="4">tRNA pseudouridine synthase A</fullName>
        <ecNumber evidence="4">5.4.99.12</ecNumber>
    </recommendedName>
    <alternativeName>
        <fullName evidence="4">tRNA pseudouridine(38-40) synthase</fullName>
    </alternativeName>
    <alternativeName>
        <fullName evidence="4">tRNA pseudouridylate synthase I</fullName>
    </alternativeName>
    <alternativeName>
        <fullName evidence="4">tRNA-uridine isomerase I</fullName>
    </alternativeName>
</protein>
<dbReference type="RefSeq" id="WP_053550277.1">
    <property type="nucleotide sequence ID" value="NZ_CP010802.1"/>
</dbReference>
<dbReference type="FunFam" id="3.30.70.580:FF:000001">
    <property type="entry name" value="tRNA pseudouridine synthase A"/>
    <property type="match status" value="1"/>
</dbReference>
<evidence type="ECO:0000256" key="1">
    <source>
        <dbReference type="ARBA" id="ARBA00009375"/>
    </source>
</evidence>
<dbReference type="SUPFAM" id="SSF55120">
    <property type="entry name" value="Pseudouridine synthase"/>
    <property type="match status" value="1"/>
</dbReference>
<dbReference type="PIRSF" id="PIRSF001430">
    <property type="entry name" value="tRNA_psdUrid_synth"/>
    <property type="match status" value="1"/>
</dbReference>